<evidence type="ECO:0000259" key="2">
    <source>
        <dbReference type="Pfam" id="PF00622"/>
    </source>
</evidence>
<dbReference type="AlphaFoldDB" id="A0AAV7ZDM4"/>
<dbReference type="SUPFAM" id="SSF49899">
    <property type="entry name" value="Concanavalin A-like lectins/glucanases"/>
    <property type="match status" value="1"/>
</dbReference>
<sequence length="342" mass="38782">MEFTDPILVTLEEEKEVFDLRVYLKPTTLYLLSRNSSDFYCCDLSLLLEENEEKLKQVVSLLASKMPPLLYDPKKKTMHLKLFTKEIPFRHHTLQEITTLCHSTSGVYDSIQDLLEKPDLAKKTRNQLLKEQESNLIVSQYRHKEKLSSIKKKIKKLKTKEFPLVISDSWDLTRSGSSLNYHYDIPNKKKHSSKKKKKKKKNKKCHVVSYDGLGGDGKGAITAWGSVVMTGDNNIFRVSLLAEKIGMCIIGISDTNNYPCVASETGYTISLRTAGKREPNTSEFASYGEKFADGDVIGIIIDMKNRQCSFTKNGKNLGVAFKNIPESVSIVSDIRKGKLRMI</sequence>
<protein>
    <submittedName>
        <fullName evidence="3">Spry domain-containing socs box protein</fullName>
    </submittedName>
</protein>
<feature type="region of interest" description="Disordered" evidence="1">
    <location>
        <begin position="183"/>
        <end position="203"/>
    </location>
</feature>
<comment type="caution">
    <text evidence="3">The sequence shown here is derived from an EMBL/GenBank/DDBJ whole genome shotgun (WGS) entry which is preliminary data.</text>
</comment>
<dbReference type="Pfam" id="PF00622">
    <property type="entry name" value="SPRY"/>
    <property type="match status" value="1"/>
</dbReference>
<reference evidence="3" key="1">
    <citation type="submission" date="2022-08" db="EMBL/GenBank/DDBJ databases">
        <title>Novel sulphate-reducing endosymbionts in the free-living metamonad Anaeramoeba.</title>
        <authorList>
            <person name="Jerlstrom-Hultqvist J."/>
            <person name="Cepicka I."/>
            <person name="Gallot-Lavallee L."/>
            <person name="Salas-Leiva D."/>
            <person name="Curtis B.A."/>
            <person name="Zahonova K."/>
            <person name="Pipaliya S."/>
            <person name="Dacks J."/>
            <person name="Roger A.J."/>
        </authorList>
    </citation>
    <scope>NUCLEOTIDE SEQUENCE</scope>
    <source>
        <strain evidence="3">Busselton2</strain>
    </source>
</reference>
<proteinExistence type="predicted"/>
<dbReference type="InterPro" id="IPR043136">
    <property type="entry name" value="B30.2/SPRY_sf"/>
</dbReference>
<dbReference type="EMBL" id="JANTQA010000033">
    <property type="protein sequence ID" value="KAJ3438100.1"/>
    <property type="molecule type" value="Genomic_DNA"/>
</dbReference>
<gene>
    <name evidence="3" type="ORF">M0812_17279</name>
</gene>
<dbReference type="Gene3D" id="2.60.120.920">
    <property type="match status" value="1"/>
</dbReference>
<feature type="compositionally biased region" description="Basic residues" evidence="1">
    <location>
        <begin position="188"/>
        <end position="203"/>
    </location>
</feature>
<name>A0AAV7ZDM4_9EUKA</name>
<accession>A0AAV7ZDM4</accession>
<evidence type="ECO:0000313" key="3">
    <source>
        <dbReference type="EMBL" id="KAJ3438100.1"/>
    </source>
</evidence>
<organism evidence="3 4">
    <name type="scientific">Anaeramoeba flamelloides</name>
    <dbReference type="NCBI Taxonomy" id="1746091"/>
    <lineage>
        <taxon>Eukaryota</taxon>
        <taxon>Metamonada</taxon>
        <taxon>Anaeramoebidae</taxon>
        <taxon>Anaeramoeba</taxon>
    </lineage>
</organism>
<dbReference type="InterPro" id="IPR003877">
    <property type="entry name" value="SPRY_dom"/>
</dbReference>
<evidence type="ECO:0000313" key="4">
    <source>
        <dbReference type="Proteomes" id="UP001146793"/>
    </source>
</evidence>
<dbReference type="Proteomes" id="UP001146793">
    <property type="component" value="Unassembled WGS sequence"/>
</dbReference>
<evidence type="ECO:0000256" key="1">
    <source>
        <dbReference type="SAM" id="MobiDB-lite"/>
    </source>
</evidence>
<feature type="domain" description="SPRY" evidence="2">
    <location>
        <begin position="265"/>
        <end position="327"/>
    </location>
</feature>
<dbReference type="InterPro" id="IPR013320">
    <property type="entry name" value="ConA-like_dom_sf"/>
</dbReference>